<keyword evidence="6 12" id="KW-0418">Kinase</keyword>
<evidence type="ECO:0000256" key="3">
    <source>
        <dbReference type="ARBA" id="ARBA00022553"/>
    </source>
</evidence>
<dbReference type="EC" id="2.7.13.3" evidence="2"/>
<keyword evidence="5" id="KW-0547">Nucleotide-binding</keyword>
<dbReference type="PANTHER" id="PTHR24421">
    <property type="entry name" value="NITRATE/NITRITE SENSOR PROTEIN NARX-RELATED"/>
    <property type="match status" value="1"/>
</dbReference>
<protein>
    <recommendedName>
        <fullName evidence="2">histidine kinase</fullName>
        <ecNumber evidence="2">2.7.13.3</ecNumber>
    </recommendedName>
</protein>
<feature type="compositionally biased region" description="Low complexity" evidence="9">
    <location>
        <begin position="401"/>
        <end position="430"/>
    </location>
</feature>
<evidence type="ECO:0000256" key="4">
    <source>
        <dbReference type="ARBA" id="ARBA00022679"/>
    </source>
</evidence>
<evidence type="ECO:0000313" key="13">
    <source>
        <dbReference type="Proteomes" id="UP000268658"/>
    </source>
</evidence>
<keyword evidence="10" id="KW-0472">Membrane</keyword>
<feature type="compositionally biased region" description="Low complexity" evidence="9">
    <location>
        <begin position="472"/>
        <end position="486"/>
    </location>
</feature>
<organism evidence="12 13">
    <name type="scientific">Actinomyces viscosus</name>
    <dbReference type="NCBI Taxonomy" id="1656"/>
    <lineage>
        <taxon>Bacteria</taxon>
        <taxon>Bacillati</taxon>
        <taxon>Actinomycetota</taxon>
        <taxon>Actinomycetes</taxon>
        <taxon>Actinomycetales</taxon>
        <taxon>Actinomycetaceae</taxon>
        <taxon>Actinomyces</taxon>
    </lineage>
</organism>
<feature type="transmembrane region" description="Helical" evidence="10">
    <location>
        <begin position="168"/>
        <end position="190"/>
    </location>
</feature>
<reference evidence="12 13" key="1">
    <citation type="submission" date="2018-12" db="EMBL/GenBank/DDBJ databases">
        <authorList>
            <consortium name="Pathogen Informatics"/>
        </authorList>
    </citation>
    <scope>NUCLEOTIDE SEQUENCE [LARGE SCALE GENOMIC DNA]</scope>
    <source>
        <strain evidence="12 13">NCTC10951</strain>
    </source>
</reference>
<evidence type="ECO:0000313" key="12">
    <source>
        <dbReference type="EMBL" id="VEI18351.1"/>
    </source>
</evidence>
<dbReference type="Pfam" id="PF07730">
    <property type="entry name" value="HisKA_3"/>
    <property type="match status" value="1"/>
</dbReference>
<dbReference type="Gene3D" id="1.20.5.1930">
    <property type="match status" value="1"/>
</dbReference>
<evidence type="ECO:0000256" key="9">
    <source>
        <dbReference type="SAM" id="MobiDB-lite"/>
    </source>
</evidence>
<evidence type="ECO:0000256" key="5">
    <source>
        <dbReference type="ARBA" id="ARBA00022741"/>
    </source>
</evidence>
<evidence type="ECO:0000256" key="1">
    <source>
        <dbReference type="ARBA" id="ARBA00000085"/>
    </source>
</evidence>
<feature type="region of interest" description="Disordered" evidence="9">
    <location>
        <begin position="399"/>
        <end position="458"/>
    </location>
</feature>
<feature type="compositionally biased region" description="Low complexity" evidence="9">
    <location>
        <begin position="18"/>
        <end position="31"/>
    </location>
</feature>
<feature type="domain" description="Signal transduction histidine kinase subgroup 3 dimerisation and phosphoacceptor" evidence="11">
    <location>
        <begin position="334"/>
        <end position="399"/>
    </location>
</feature>
<evidence type="ECO:0000256" key="8">
    <source>
        <dbReference type="ARBA" id="ARBA00023012"/>
    </source>
</evidence>
<dbReference type="CDD" id="cd16917">
    <property type="entry name" value="HATPase_UhpB-NarQ-NarX-like"/>
    <property type="match status" value="1"/>
</dbReference>
<evidence type="ECO:0000256" key="2">
    <source>
        <dbReference type="ARBA" id="ARBA00012438"/>
    </source>
</evidence>
<dbReference type="GO" id="GO:0005524">
    <property type="term" value="F:ATP binding"/>
    <property type="evidence" value="ECO:0007669"/>
    <property type="project" value="UniProtKB-KW"/>
</dbReference>
<dbReference type="EMBL" id="LR134477">
    <property type="protein sequence ID" value="VEI18351.1"/>
    <property type="molecule type" value="Genomic_DNA"/>
</dbReference>
<dbReference type="InterPro" id="IPR036890">
    <property type="entry name" value="HATPase_C_sf"/>
</dbReference>
<keyword evidence="7" id="KW-0067">ATP-binding</keyword>
<feature type="transmembrane region" description="Helical" evidence="10">
    <location>
        <begin position="140"/>
        <end position="162"/>
    </location>
</feature>
<dbReference type="GO" id="GO:0046983">
    <property type="term" value="F:protein dimerization activity"/>
    <property type="evidence" value="ECO:0007669"/>
    <property type="project" value="InterPro"/>
</dbReference>
<keyword evidence="3" id="KW-0597">Phosphoprotein</keyword>
<dbReference type="InterPro" id="IPR050482">
    <property type="entry name" value="Sensor_HK_TwoCompSys"/>
</dbReference>
<dbReference type="GO" id="GO:0016020">
    <property type="term" value="C:membrane"/>
    <property type="evidence" value="ECO:0007669"/>
    <property type="project" value="InterPro"/>
</dbReference>
<keyword evidence="10" id="KW-1133">Transmembrane helix</keyword>
<evidence type="ECO:0000256" key="10">
    <source>
        <dbReference type="SAM" id="Phobius"/>
    </source>
</evidence>
<dbReference type="SUPFAM" id="SSF55874">
    <property type="entry name" value="ATPase domain of HSP90 chaperone/DNA topoisomerase II/histidine kinase"/>
    <property type="match status" value="1"/>
</dbReference>
<dbReference type="PANTHER" id="PTHR24421:SF10">
    <property type="entry name" value="NITRATE_NITRITE SENSOR PROTEIN NARQ"/>
    <property type="match status" value="1"/>
</dbReference>
<feature type="region of interest" description="Disordered" evidence="9">
    <location>
        <begin position="518"/>
        <end position="538"/>
    </location>
</feature>
<feature type="transmembrane region" description="Helical" evidence="10">
    <location>
        <begin position="281"/>
        <end position="300"/>
    </location>
</feature>
<dbReference type="Proteomes" id="UP000268658">
    <property type="component" value="Chromosome"/>
</dbReference>
<name>A0A448PPE8_ACTVI</name>
<dbReference type="KEGG" id="avc:NCTC10951_02674"/>
<feature type="compositionally biased region" description="Polar residues" evidence="9">
    <location>
        <begin position="50"/>
        <end position="61"/>
    </location>
</feature>
<keyword evidence="4 12" id="KW-0808">Transferase</keyword>
<accession>A0A448PPE8</accession>
<feature type="transmembrane region" description="Helical" evidence="10">
    <location>
        <begin position="197"/>
        <end position="217"/>
    </location>
</feature>
<feature type="region of interest" description="Disordered" evidence="9">
    <location>
        <begin position="471"/>
        <end position="491"/>
    </location>
</feature>
<dbReference type="GO" id="GO:0000155">
    <property type="term" value="F:phosphorelay sensor kinase activity"/>
    <property type="evidence" value="ECO:0007669"/>
    <property type="project" value="InterPro"/>
</dbReference>
<comment type="catalytic activity">
    <reaction evidence="1">
        <text>ATP + protein L-histidine = ADP + protein N-phospho-L-histidine.</text>
        <dbReference type="EC" id="2.7.13.3"/>
    </reaction>
</comment>
<evidence type="ECO:0000256" key="6">
    <source>
        <dbReference type="ARBA" id="ARBA00022777"/>
    </source>
</evidence>
<evidence type="ECO:0000259" key="11">
    <source>
        <dbReference type="Pfam" id="PF07730"/>
    </source>
</evidence>
<feature type="transmembrane region" description="Helical" evidence="10">
    <location>
        <begin position="223"/>
        <end position="246"/>
    </location>
</feature>
<dbReference type="InterPro" id="IPR011712">
    <property type="entry name" value="Sig_transdc_His_kin_sub3_dim/P"/>
</dbReference>
<dbReference type="Gene3D" id="3.30.565.10">
    <property type="entry name" value="Histidine kinase-like ATPase, C-terminal domain"/>
    <property type="match status" value="1"/>
</dbReference>
<dbReference type="AlphaFoldDB" id="A0A448PPE8"/>
<keyword evidence="10" id="KW-0812">Transmembrane</keyword>
<sequence>MTHVSPHTSFLGLLTRPASGGSRFSRGGGASVRSVLTNPALLRAMVRSLPMTTSSSHSAPANAQRPQPRPQRSRSSQPLKLPSMTPPWNDTLSPMPSPLPTSQPGRTATSMPEDDDPELRPEPRGLLRAISQWCHGHPMVADALIALGTLAFSILMGITVLFRHDSPVSAYPILPPALSSLTLAGAALALRRRFPVWTWAVILFIPEIYQFGVIWTFDLTEEQLLYAASGVSGMSLLAVPITLGTIASHRKPAVAWTAGAVSLVTLALDVILTSNLTLEQFLRNAALLILLLSVGILVGLNTRSARLRLKTLEAHSARMALASEQATLLAAAEERSRIAREMHDVVAHSLAVMITMADGAAATVERNPATAKQAMETLAEAGRNALADTRRLVGVLREDPSVASSSASAPAGSTSSASSSGSGRTATSPDRVPPAPPTTPAASITSEVPMASGRPPTAARHLRWNLRRKAASPELSIPSASSAPSARSHEVRDVPVPEFAPLGTVAPVEPSAPIASLRRQATDAGSDRSQGDLPLAPAPEQADITGLVKRFEAAGVPVSYRWVGTALPADKALQLTVFRIAQEALTNVLRYAPTTPAVSVDVERHIGTVVLTVDNETAPDTRPVHGSGKGLIGMRERASVYGGTVQAGPTPTGWRVRAVLRWDEHDEGTSSWHTPL</sequence>
<feature type="region of interest" description="Disordered" evidence="9">
    <location>
        <begin position="50"/>
        <end position="122"/>
    </location>
</feature>
<feature type="transmembrane region" description="Helical" evidence="10">
    <location>
        <begin position="253"/>
        <end position="275"/>
    </location>
</feature>
<keyword evidence="8" id="KW-0902">Two-component regulatory system</keyword>
<gene>
    <name evidence="12" type="primary">nreB_3</name>
    <name evidence="12" type="ORF">NCTC10951_02674</name>
</gene>
<proteinExistence type="predicted"/>
<evidence type="ECO:0000256" key="7">
    <source>
        <dbReference type="ARBA" id="ARBA00022840"/>
    </source>
</evidence>
<feature type="region of interest" description="Disordered" evidence="9">
    <location>
        <begin position="1"/>
        <end position="31"/>
    </location>
</feature>